<dbReference type="Gene3D" id="3.90.1750.20">
    <property type="entry name" value="Putative Large Serine Recombinase, Chain B, Domain 2"/>
    <property type="match status" value="1"/>
</dbReference>
<dbReference type="SMART" id="SM00857">
    <property type="entry name" value="Resolvase"/>
    <property type="match status" value="1"/>
</dbReference>
<keyword evidence="1" id="KW-0238">DNA-binding</keyword>
<dbReference type="InterPro" id="IPR011109">
    <property type="entry name" value="DNA_bind_recombinase_dom"/>
</dbReference>
<accession>A0ABP3QY23</accession>
<dbReference type="Proteomes" id="UP001500668">
    <property type="component" value="Unassembled WGS sequence"/>
</dbReference>
<keyword evidence="6" id="KW-1185">Reference proteome</keyword>
<feature type="region of interest" description="Disordered" evidence="3">
    <location>
        <begin position="555"/>
        <end position="580"/>
    </location>
</feature>
<protein>
    <submittedName>
        <fullName evidence="5">Recombinase family protein</fullName>
    </submittedName>
</protein>
<evidence type="ECO:0000313" key="5">
    <source>
        <dbReference type="EMBL" id="GAA0599832.1"/>
    </source>
</evidence>
<reference evidence="6" key="1">
    <citation type="journal article" date="2019" name="Int. J. Syst. Evol. Microbiol.">
        <title>The Global Catalogue of Microorganisms (GCM) 10K type strain sequencing project: providing services to taxonomists for standard genome sequencing and annotation.</title>
        <authorList>
            <consortium name="The Broad Institute Genomics Platform"/>
            <consortium name="The Broad Institute Genome Sequencing Center for Infectious Disease"/>
            <person name="Wu L."/>
            <person name="Ma J."/>
        </authorList>
    </citation>
    <scope>NUCLEOTIDE SEQUENCE [LARGE SCALE GENOMIC DNA]</scope>
    <source>
        <strain evidence="6">JCM 5067</strain>
    </source>
</reference>
<evidence type="ECO:0000313" key="6">
    <source>
        <dbReference type="Proteomes" id="UP001500668"/>
    </source>
</evidence>
<dbReference type="InterPro" id="IPR050639">
    <property type="entry name" value="SSR_resolvase"/>
</dbReference>
<gene>
    <name evidence="5" type="ORF">GCM10010394_31650</name>
</gene>
<dbReference type="PROSITE" id="PS51737">
    <property type="entry name" value="RECOMBINASE_DNA_BIND"/>
    <property type="match status" value="1"/>
</dbReference>
<feature type="domain" description="Recombinase" evidence="4">
    <location>
        <begin position="188"/>
        <end position="335"/>
    </location>
</feature>
<evidence type="ECO:0000256" key="3">
    <source>
        <dbReference type="SAM" id="MobiDB-lite"/>
    </source>
</evidence>
<dbReference type="Gene3D" id="3.40.50.1390">
    <property type="entry name" value="Resolvase, N-terminal catalytic domain"/>
    <property type="match status" value="1"/>
</dbReference>
<dbReference type="PANTHER" id="PTHR30461">
    <property type="entry name" value="DNA-INVERTASE FROM LAMBDOID PROPHAGE"/>
    <property type="match status" value="1"/>
</dbReference>
<dbReference type="InterPro" id="IPR025827">
    <property type="entry name" value="Zn_ribbon_recom_dom"/>
</dbReference>
<dbReference type="InterPro" id="IPR036162">
    <property type="entry name" value="Resolvase-like_N_sf"/>
</dbReference>
<dbReference type="CDD" id="cd00338">
    <property type="entry name" value="Ser_Recombinase"/>
    <property type="match status" value="1"/>
</dbReference>
<dbReference type="PANTHER" id="PTHR30461:SF2">
    <property type="entry name" value="SERINE RECOMBINASE PINE-RELATED"/>
    <property type="match status" value="1"/>
</dbReference>
<feature type="compositionally biased region" description="Polar residues" evidence="3">
    <location>
        <begin position="555"/>
        <end position="565"/>
    </location>
</feature>
<dbReference type="RefSeq" id="WP_344074256.1">
    <property type="nucleotide sequence ID" value="NZ_BAAACA010000015.1"/>
</dbReference>
<dbReference type="Pfam" id="PF07508">
    <property type="entry name" value="Recombinase"/>
    <property type="match status" value="1"/>
</dbReference>
<evidence type="ECO:0000256" key="1">
    <source>
        <dbReference type="ARBA" id="ARBA00023125"/>
    </source>
</evidence>
<comment type="caution">
    <text evidence="5">The sequence shown here is derived from an EMBL/GenBank/DDBJ whole genome shotgun (WGS) entry which is preliminary data.</text>
</comment>
<dbReference type="SUPFAM" id="SSF53041">
    <property type="entry name" value="Resolvase-like"/>
    <property type="match status" value="1"/>
</dbReference>
<dbReference type="EMBL" id="BAAACA010000015">
    <property type="protein sequence ID" value="GAA0599832.1"/>
    <property type="molecule type" value="Genomic_DNA"/>
</dbReference>
<name>A0ABP3QY23_9ACTN</name>
<evidence type="ECO:0000256" key="2">
    <source>
        <dbReference type="ARBA" id="ARBA00023172"/>
    </source>
</evidence>
<dbReference type="InterPro" id="IPR006119">
    <property type="entry name" value="Resolv_N"/>
</dbReference>
<organism evidence="5 6">
    <name type="scientific">Streptomyces crystallinus</name>
    <dbReference type="NCBI Taxonomy" id="68191"/>
    <lineage>
        <taxon>Bacteria</taxon>
        <taxon>Bacillati</taxon>
        <taxon>Actinomycetota</taxon>
        <taxon>Actinomycetes</taxon>
        <taxon>Kitasatosporales</taxon>
        <taxon>Streptomycetaceae</taxon>
        <taxon>Streptomyces</taxon>
    </lineage>
</organism>
<dbReference type="Pfam" id="PF00239">
    <property type="entry name" value="Resolvase"/>
    <property type="match status" value="1"/>
</dbReference>
<proteinExistence type="predicted"/>
<sequence>METSATNIGATPTETLRGVRCVRLSVRTDETTSPERQRESDDQAASALGIDFGTGETLREAVDLDVSASKVGPFERPQLGAWLKRPADFDALVFWRFDRAIRSMGDMHELAKWAREHRKMIVFAEGLGGTGRLVFDFRNPMDPMSELMMMMFAFAAQVETQSTSDRVTGAQAAMRKMPLRWRGGGKTAYGYLPAPMPKEHGGVGWTLVPDPVAVSVIERIIAALMSGLAPLAIARMLNADGVLSPSAHWAAYRARTKNAGAEPAESTPRKRKPAQWRAETIIRMLTSPALLGWKVYQGKPVRDDQGAPIMAAETPILTREEFDQVGALLAPKPVAERAPVRKDSGALLLRVIHCNGCGSRMYLNKARPGKGRDVYQCSSYKYGANCPAPSTIRAQWADEYVTTEFLRLVGPVQITRVIEIPGYDPQPEIDATVAEFAEHQKQKGRQKSKAAQAEWQRHADALDSRLAELEAREKTEPRREALPTGRSYADDWNNADAMARRTMLVEAGAKLMIKPGTKGGWRKLDLRRADFTITGDLDPAIEENATMADALAAENNPQHTPTTGATAHRNLTPDSLAAAA</sequence>
<keyword evidence="2" id="KW-0233">DNA recombination</keyword>
<evidence type="ECO:0000259" key="4">
    <source>
        <dbReference type="PROSITE" id="PS51737"/>
    </source>
</evidence>
<dbReference type="InterPro" id="IPR038109">
    <property type="entry name" value="DNA_bind_recomb_sf"/>
</dbReference>
<dbReference type="Pfam" id="PF13408">
    <property type="entry name" value="Zn_ribbon_recom"/>
    <property type="match status" value="1"/>
</dbReference>